<comment type="similarity">
    <text evidence="5">Belongs to the radical SAM superfamily. Anaerobic sulfatase-maturating enzyme family.</text>
</comment>
<evidence type="ECO:0000313" key="9">
    <source>
        <dbReference type="EMBL" id="CAB4211548.1"/>
    </source>
</evidence>
<evidence type="ECO:0000256" key="2">
    <source>
        <dbReference type="ARBA" id="ARBA00022723"/>
    </source>
</evidence>
<evidence type="ECO:0000256" key="4">
    <source>
        <dbReference type="ARBA" id="ARBA00023014"/>
    </source>
</evidence>
<dbReference type="Gene3D" id="3.20.20.70">
    <property type="entry name" value="Aldolase class I"/>
    <property type="match status" value="1"/>
</dbReference>
<sequence>MTTQPIVFHKTNVSLSDILIPKDLVVYLKTTETCQLNCQHCFTNGVNGKKIYFNPQNTVEWFERLHEECPSFNGGNITFHGGEPFLAPLDDMYYVWDKVSKLFPNLNWSCSTNLCFNLTEDHMEFFRTVLKNGFCTSWDKGIRFENDKQEKLWRKNLQTVVDAGFNITLNISLNKQLLEMDTTELVLWLNTLGVNWVQFERLTHDGSALENTHIFPRNKDQDDWFIRMHETYQTIKPKYKDVLLEGVYSSITKGIHGGVRCRDCEQKIFTINADGTVAGCPNAAVGNGFGDISQPIRTLLSARGRINNITCEIERDPRCYTCDVFDICNSDCHQLKWQGDICAAPKTLMQRLKNDNSWQ</sequence>
<protein>
    <submittedName>
        <fullName evidence="9">COG0535 Predicted Fe-S oxidoreductases</fullName>
    </submittedName>
</protein>
<dbReference type="SFLD" id="SFLDG01067">
    <property type="entry name" value="SPASM/twitch_domain_containing"/>
    <property type="match status" value="1"/>
</dbReference>
<dbReference type="SUPFAM" id="SSF102114">
    <property type="entry name" value="Radical SAM enzymes"/>
    <property type="match status" value="1"/>
</dbReference>
<evidence type="ECO:0000313" key="6">
    <source>
        <dbReference type="EMBL" id="CAB4170736.1"/>
    </source>
</evidence>
<dbReference type="InterPro" id="IPR058240">
    <property type="entry name" value="rSAM_sf"/>
</dbReference>
<dbReference type="GO" id="GO:0016491">
    <property type="term" value="F:oxidoreductase activity"/>
    <property type="evidence" value="ECO:0007669"/>
    <property type="project" value="InterPro"/>
</dbReference>
<keyword evidence="3" id="KW-0408">Iron</keyword>
<dbReference type="EMBL" id="LR797019">
    <property type="protein sequence ID" value="CAB4182112.1"/>
    <property type="molecule type" value="Genomic_DNA"/>
</dbReference>
<gene>
    <name evidence="7" type="ORF">UFOVP1066_143</name>
    <name evidence="8" type="ORF">UFOVP1315_194</name>
    <name evidence="9" type="ORF">UFOVP1421_155</name>
    <name evidence="10" type="ORF">UFOVP1525_165</name>
    <name evidence="6" type="ORF">UFOVP909_128</name>
</gene>
<evidence type="ECO:0000313" key="8">
    <source>
        <dbReference type="EMBL" id="CAB4198649.1"/>
    </source>
</evidence>
<dbReference type="SFLD" id="SFLDS00029">
    <property type="entry name" value="Radical_SAM"/>
    <property type="match status" value="1"/>
</dbReference>
<keyword evidence="1" id="KW-0949">S-adenosyl-L-methionine</keyword>
<dbReference type="Pfam" id="PF13353">
    <property type="entry name" value="Fer4_12"/>
    <property type="match status" value="1"/>
</dbReference>
<evidence type="ECO:0000313" key="7">
    <source>
        <dbReference type="EMBL" id="CAB4182112.1"/>
    </source>
</evidence>
<keyword evidence="4" id="KW-0411">Iron-sulfur</keyword>
<evidence type="ECO:0000256" key="1">
    <source>
        <dbReference type="ARBA" id="ARBA00022691"/>
    </source>
</evidence>
<evidence type="ECO:0000256" key="3">
    <source>
        <dbReference type="ARBA" id="ARBA00023004"/>
    </source>
</evidence>
<dbReference type="EMBL" id="LR797375">
    <property type="protein sequence ID" value="CAB4211548.1"/>
    <property type="molecule type" value="Genomic_DNA"/>
</dbReference>
<dbReference type="InterPro" id="IPR007197">
    <property type="entry name" value="rSAM"/>
</dbReference>
<reference evidence="9" key="1">
    <citation type="submission" date="2020-05" db="EMBL/GenBank/DDBJ databases">
        <authorList>
            <person name="Chiriac C."/>
            <person name="Salcher M."/>
            <person name="Ghai R."/>
            <person name="Kavagutti S V."/>
        </authorList>
    </citation>
    <scope>NUCLEOTIDE SEQUENCE</scope>
</reference>
<dbReference type="InterPro" id="IPR013785">
    <property type="entry name" value="Aldolase_TIM"/>
</dbReference>
<organism evidence="9">
    <name type="scientific">uncultured Caudovirales phage</name>
    <dbReference type="NCBI Taxonomy" id="2100421"/>
    <lineage>
        <taxon>Viruses</taxon>
        <taxon>Duplodnaviria</taxon>
        <taxon>Heunggongvirae</taxon>
        <taxon>Uroviricota</taxon>
        <taxon>Caudoviricetes</taxon>
        <taxon>Peduoviridae</taxon>
        <taxon>Maltschvirus</taxon>
        <taxon>Maltschvirus maltsch</taxon>
    </lineage>
</organism>
<dbReference type="CDD" id="cd01335">
    <property type="entry name" value="Radical_SAM"/>
    <property type="match status" value="1"/>
</dbReference>
<evidence type="ECO:0000313" key="10">
    <source>
        <dbReference type="EMBL" id="CAB5238661.1"/>
    </source>
</evidence>
<dbReference type="PANTHER" id="PTHR43273">
    <property type="entry name" value="ANAEROBIC SULFATASE-MATURATING ENZYME HOMOLOG ASLB-RELATED"/>
    <property type="match status" value="1"/>
</dbReference>
<dbReference type="EMBL" id="LR796861">
    <property type="protein sequence ID" value="CAB4170736.1"/>
    <property type="molecule type" value="Genomic_DNA"/>
</dbReference>
<dbReference type="GO" id="GO:0046872">
    <property type="term" value="F:metal ion binding"/>
    <property type="evidence" value="ECO:0007669"/>
    <property type="project" value="UniProtKB-KW"/>
</dbReference>
<accession>A0A6J5SCG1</accession>
<proteinExistence type="inferred from homology"/>
<keyword evidence="2" id="KW-0479">Metal-binding</keyword>
<dbReference type="PANTHER" id="PTHR43273:SF3">
    <property type="entry name" value="ANAEROBIC SULFATASE-MATURATING ENZYME HOMOLOG ASLB-RELATED"/>
    <property type="match status" value="1"/>
</dbReference>
<evidence type="ECO:0000256" key="5">
    <source>
        <dbReference type="ARBA" id="ARBA00023601"/>
    </source>
</evidence>
<dbReference type="EMBL" id="LR798454">
    <property type="protein sequence ID" value="CAB5238661.1"/>
    <property type="molecule type" value="Genomic_DNA"/>
</dbReference>
<dbReference type="GO" id="GO:0051536">
    <property type="term" value="F:iron-sulfur cluster binding"/>
    <property type="evidence" value="ECO:0007669"/>
    <property type="project" value="UniProtKB-KW"/>
</dbReference>
<dbReference type="InterPro" id="IPR023867">
    <property type="entry name" value="Sulphatase_maturase_rSAM"/>
</dbReference>
<dbReference type="EMBL" id="LR797272">
    <property type="protein sequence ID" value="CAB4198649.1"/>
    <property type="molecule type" value="Genomic_DNA"/>
</dbReference>
<name>A0A6J5SCG1_9CAUD</name>